<dbReference type="Proteomes" id="UP000005408">
    <property type="component" value="Unassembled WGS sequence"/>
</dbReference>
<feature type="compositionally biased region" description="Basic and acidic residues" evidence="1">
    <location>
        <begin position="63"/>
        <end position="76"/>
    </location>
</feature>
<proteinExistence type="predicted"/>
<evidence type="ECO:0000313" key="2">
    <source>
        <dbReference type="EnsemblMetazoa" id="G4646.1:cds"/>
    </source>
</evidence>
<dbReference type="EnsemblMetazoa" id="G4646.1">
    <property type="protein sequence ID" value="G4646.1:cds"/>
    <property type="gene ID" value="G4646"/>
</dbReference>
<sequence>MTEIERELNLHLNYNFTSAAPKEGHLASNAPNQSGKIIVKDEGTPTTTVPPKKDDNCLSTRDSNGKRPKDACKESKQTQNRIRKERSATNLPVLNQSNTGGTQRPRQPPKTKRGKGANNHKNDHQPPSTSPCTIDPRCGCCRNKRRVPENDPGVPLHPFPPIYHLDREVIQQEIDNFVNRGCKVYRFRDSLFYNCEN</sequence>
<organism evidence="2 3">
    <name type="scientific">Magallana gigas</name>
    <name type="common">Pacific oyster</name>
    <name type="synonym">Crassostrea gigas</name>
    <dbReference type="NCBI Taxonomy" id="29159"/>
    <lineage>
        <taxon>Eukaryota</taxon>
        <taxon>Metazoa</taxon>
        <taxon>Spiralia</taxon>
        <taxon>Lophotrochozoa</taxon>
        <taxon>Mollusca</taxon>
        <taxon>Bivalvia</taxon>
        <taxon>Autobranchia</taxon>
        <taxon>Pteriomorphia</taxon>
        <taxon>Ostreida</taxon>
        <taxon>Ostreoidea</taxon>
        <taxon>Ostreidae</taxon>
        <taxon>Magallana</taxon>
    </lineage>
</organism>
<dbReference type="EnsemblMetazoa" id="G4646.3">
    <property type="protein sequence ID" value="G4646.3:cds"/>
    <property type="gene ID" value="G4646"/>
</dbReference>
<feature type="region of interest" description="Disordered" evidence="1">
    <location>
        <begin position="22"/>
        <end position="131"/>
    </location>
</feature>
<dbReference type="AlphaFoldDB" id="A0A8W8N7C5"/>
<evidence type="ECO:0000313" key="3">
    <source>
        <dbReference type="Proteomes" id="UP000005408"/>
    </source>
</evidence>
<protein>
    <submittedName>
        <fullName evidence="2">Uncharacterized protein</fullName>
    </submittedName>
</protein>
<evidence type="ECO:0000256" key="1">
    <source>
        <dbReference type="SAM" id="MobiDB-lite"/>
    </source>
</evidence>
<accession>A0A8W8N7C5</accession>
<dbReference type="EnsemblMetazoa" id="G4646.4">
    <property type="protein sequence ID" value="G4646.4:cds"/>
    <property type="gene ID" value="G4646"/>
</dbReference>
<dbReference type="EnsemblMetazoa" id="G4646.2">
    <property type="protein sequence ID" value="G4646.2:cds"/>
    <property type="gene ID" value="G4646"/>
</dbReference>
<keyword evidence="3" id="KW-1185">Reference proteome</keyword>
<feature type="compositionally biased region" description="Polar residues" evidence="1">
    <location>
        <begin position="88"/>
        <end position="105"/>
    </location>
</feature>
<name>A0A8W8N7C5_MAGGI</name>
<dbReference type="EnsemblMetazoa" id="G4646.5">
    <property type="protein sequence ID" value="G4646.5:cds"/>
    <property type="gene ID" value="G4646"/>
</dbReference>
<reference evidence="2" key="1">
    <citation type="submission" date="2022-08" db="UniProtKB">
        <authorList>
            <consortium name="EnsemblMetazoa"/>
        </authorList>
    </citation>
    <scope>IDENTIFICATION</scope>
    <source>
        <strain evidence="2">05x7-T-G4-1.051#20</strain>
    </source>
</reference>